<keyword evidence="1" id="KW-0472">Membrane</keyword>
<keyword evidence="1" id="KW-1133">Transmembrane helix</keyword>
<evidence type="ECO:0000256" key="1">
    <source>
        <dbReference type="SAM" id="Phobius"/>
    </source>
</evidence>
<feature type="transmembrane region" description="Helical" evidence="1">
    <location>
        <begin position="33"/>
        <end position="50"/>
    </location>
</feature>
<dbReference type="InParanoid" id="A0A0D2JEK4"/>
<evidence type="ECO:0000313" key="2">
    <source>
        <dbReference type="EMBL" id="KIX14066.1"/>
    </source>
</evidence>
<gene>
    <name evidence="2" type="ORF">X474_10555</name>
</gene>
<reference evidence="2 3" key="1">
    <citation type="submission" date="2013-11" db="EMBL/GenBank/DDBJ databases">
        <title>Metagenomic analysis of a methanogenic consortium involved in long chain n-alkane degradation.</title>
        <authorList>
            <person name="Davidova I.A."/>
            <person name="Callaghan A.V."/>
            <person name="Wawrik B."/>
            <person name="Pruitt S."/>
            <person name="Marks C."/>
            <person name="Duncan K.E."/>
            <person name="Suflita J.M."/>
        </authorList>
    </citation>
    <scope>NUCLEOTIDE SEQUENCE [LARGE SCALE GENOMIC DNA]</scope>
    <source>
        <strain evidence="2 3">SPR</strain>
    </source>
</reference>
<keyword evidence="1" id="KW-0812">Transmembrane</keyword>
<accession>A0A0D2JEK4</accession>
<organism evidence="2 3">
    <name type="scientific">Dethiosulfatarculus sandiegensis</name>
    <dbReference type="NCBI Taxonomy" id="1429043"/>
    <lineage>
        <taxon>Bacteria</taxon>
        <taxon>Pseudomonadati</taxon>
        <taxon>Thermodesulfobacteriota</taxon>
        <taxon>Desulfarculia</taxon>
        <taxon>Desulfarculales</taxon>
        <taxon>Desulfarculaceae</taxon>
        <taxon>Dethiosulfatarculus</taxon>
    </lineage>
</organism>
<dbReference type="RefSeq" id="WP_156360708.1">
    <property type="nucleotide sequence ID" value="NZ_AZAC01000012.1"/>
</dbReference>
<sequence length="56" mass="5739">MNRINLSFALGLGLTVVISFFHGAAQISDVSLLIGLLAASLITGVAMSVSSESESE</sequence>
<proteinExistence type="predicted"/>
<dbReference type="Proteomes" id="UP000032233">
    <property type="component" value="Unassembled WGS sequence"/>
</dbReference>
<dbReference type="AlphaFoldDB" id="A0A0D2JEK4"/>
<dbReference type="STRING" id="1429043.X474_10555"/>
<protein>
    <submittedName>
        <fullName evidence="2">Uncharacterized protein</fullName>
    </submittedName>
</protein>
<keyword evidence="3" id="KW-1185">Reference proteome</keyword>
<dbReference type="EMBL" id="AZAC01000012">
    <property type="protein sequence ID" value="KIX14066.1"/>
    <property type="molecule type" value="Genomic_DNA"/>
</dbReference>
<comment type="caution">
    <text evidence="2">The sequence shown here is derived from an EMBL/GenBank/DDBJ whole genome shotgun (WGS) entry which is preliminary data.</text>
</comment>
<evidence type="ECO:0000313" key="3">
    <source>
        <dbReference type="Proteomes" id="UP000032233"/>
    </source>
</evidence>
<name>A0A0D2JEK4_9BACT</name>